<keyword evidence="1" id="KW-0547">Nucleotide-binding</keyword>
<dbReference type="PATRIC" id="fig|1632867.3.peg.4461"/>
<dbReference type="InterPro" id="IPR036113">
    <property type="entry name" value="Asp/Glu-ADT_sf_sub_c"/>
</dbReference>
<proteinExistence type="inferred from homology"/>
<name>A0A0F3IKQ6_9GAMM</name>
<reference evidence="2 3" key="2">
    <citation type="journal article" date="2016" name="Microb. Ecol.">
        <title>Genome Characteristics of a Novel Type I Methanotroph (Sn10-6) Isolated from a Flooded Indian Rice Field.</title>
        <authorList>
            <person name="Rahalkar M.C."/>
            <person name="Pandit P.S."/>
            <person name="Dhakephalkar P.K."/>
            <person name="Pore S."/>
            <person name="Arora P."/>
            <person name="Kapse N."/>
        </authorList>
    </citation>
    <scope>NUCLEOTIDE SEQUENCE [LARGE SCALE GENOMIC DNA]</scope>
    <source>
        <strain evidence="2 3">Sn10-6</strain>
    </source>
</reference>
<dbReference type="GO" id="GO:0006412">
    <property type="term" value="P:translation"/>
    <property type="evidence" value="ECO:0007669"/>
    <property type="project" value="UniProtKB-UniRule"/>
</dbReference>
<keyword evidence="2" id="KW-0808">Transferase</keyword>
<dbReference type="OrthoDB" id="9794326at2"/>
<keyword evidence="3" id="KW-1185">Reference proteome</keyword>
<evidence type="ECO:0000313" key="2">
    <source>
        <dbReference type="EMBL" id="KJV07301.1"/>
    </source>
</evidence>
<dbReference type="EMBL" id="LAJX01000047">
    <property type="protein sequence ID" value="KJV07301.1"/>
    <property type="molecule type" value="Genomic_DNA"/>
</dbReference>
<dbReference type="GO" id="GO:0005524">
    <property type="term" value="F:ATP binding"/>
    <property type="evidence" value="ECO:0007669"/>
    <property type="project" value="UniProtKB-KW"/>
</dbReference>
<organism evidence="2 3">
    <name type="scientific">Methylocucumis oryzae</name>
    <dbReference type="NCBI Taxonomy" id="1632867"/>
    <lineage>
        <taxon>Bacteria</taxon>
        <taxon>Pseudomonadati</taxon>
        <taxon>Pseudomonadota</taxon>
        <taxon>Gammaproteobacteria</taxon>
        <taxon>Methylococcales</taxon>
        <taxon>Methylococcaceae</taxon>
        <taxon>Methylocucumis</taxon>
    </lineage>
</organism>
<accession>A0A0F3IKQ6</accession>
<dbReference type="RefSeq" id="WP_045778476.1">
    <property type="nucleotide sequence ID" value="NZ_LAJX01000047.1"/>
</dbReference>
<dbReference type="Gene3D" id="1.10.20.60">
    <property type="entry name" value="Glu-tRNAGln amidotransferase C subunit, N-terminal domain"/>
    <property type="match status" value="1"/>
</dbReference>
<dbReference type="SUPFAM" id="SSF141000">
    <property type="entry name" value="Glu-tRNAGln amidotransferase C subunit"/>
    <property type="match status" value="1"/>
</dbReference>
<gene>
    <name evidence="1" type="primary">gatC</name>
    <name evidence="2" type="ORF">VZ94_05540</name>
</gene>
<dbReference type="GO" id="GO:0016740">
    <property type="term" value="F:transferase activity"/>
    <property type="evidence" value="ECO:0007669"/>
    <property type="project" value="UniProtKB-KW"/>
</dbReference>
<protein>
    <recommendedName>
        <fullName evidence="1">Aspartyl/glutamyl-tRNA(Asn/Gln) amidotransferase subunit C</fullName>
        <shortName evidence="1">Asp/Glu-ADT subunit C</shortName>
        <ecNumber evidence="1">6.3.5.-</ecNumber>
    </recommendedName>
</protein>
<comment type="similarity">
    <text evidence="1">Belongs to the GatC family.</text>
</comment>
<comment type="function">
    <text evidence="1">Allows the formation of correctly charged Asn-tRNA(Asn) or Gln-tRNA(Gln) through the transamidation of misacylated Asp-tRNA(Asn) or Glu-tRNA(Gln) in organisms which lack either or both of asparaginyl-tRNA or glutaminyl-tRNA synthetases. The reaction takes place in the presence of glutamine and ATP through an activated phospho-Asp-tRNA(Asn) or phospho-Glu-tRNA(Gln).</text>
</comment>
<dbReference type="Pfam" id="PF02686">
    <property type="entry name" value="GatC"/>
    <property type="match status" value="1"/>
</dbReference>
<keyword evidence="1" id="KW-0067">ATP-binding</keyword>
<dbReference type="Proteomes" id="UP000033684">
    <property type="component" value="Unassembled WGS sequence"/>
</dbReference>
<keyword evidence="1" id="KW-0648">Protein biosynthesis</keyword>
<dbReference type="HAMAP" id="MF_00122">
    <property type="entry name" value="GatC"/>
    <property type="match status" value="1"/>
</dbReference>
<comment type="subunit">
    <text evidence="1">Heterotrimer of A, B and C subunits.</text>
</comment>
<comment type="catalytic activity">
    <reaction evidence="1">
        <text>L-aspartyl-tRNA(Asn) + L-glutamine + ATP + H2O = L-asparaginyl-tRNA(Asn) + L-glutamate + ADP + phosphate + 2 H(+)</text>
        <dbReference type="Rhea" id="RHEA:14513"/>
        <dbReference type="Rhea" id="RHEA-COMP:9674"/>
        <dbReference type="Rhea" id="RHEA-COMP:9677"/>
        <dbReference type="ChEBI" id="CHEBI:15377"/>
        <dbReference type="ChEBI" id="CHEBI:15378"/>
        <dbReference type="ChEBI" id="CHEBI:29985"/>
        <dbReference type="ChEBI" id="CHEBI:30616"/>
        <dbReference type="ChEBI" id="CHEBI:43474"/>
        <dbReference type="ChEBI" id="CHEBI:58359"/>
        <dbReference type="ChEBI" id="CHEBI:78515"/>
        <dbReference type="ChEBI" id="CHEBI:78516"/>
        <dbReference type="ChEBI" id="CHEBI:456216"/>
    </reaction>
</comment>
<evidence type="ECO:0000313" key="3">
    <source>
        <dbReference type="Proteomes" id="UP000033684"/>
    </source>
</evidence>
<dbReference type="GO" id="GO:0006450">
    <property type="term" value="P:regulation of translational fidelity"/>
    <property type="evidence" value="ECO:0007669"/>
    <property type="project" value="InterPro"/>
</dbReference>
<comment type="caution">
    <text evidence="2">The sequence shown here is derived from an EMBL/GenBank/DDBJ whole genome shotgun (WGS) entry which is preliminary data.</text>
</comment>
<keyword evidence="1" id="KW-0436">Ligase</keyword>
<comment type="catalytic activity">
    <reaction evidence="1">
        <text>L-glutamyl-tRNA(Gln) + L-glutamine + ATP + H2O = L-glutaminyl-tRNA(Gln) + L-glutamate + ADP + phosphate + H(+)</text>
        <dbReference type="Rhea" id="RHEA:17521"/>
        <dbReference type="Rhea" id="RHEA-COMP:9681"/>
        <dbReference type="Rhea" id="RHEA-COMP:9684"/>
        <dbReference type="ChEBI" id="CHEBI:15377"/>
        <dbReference type="ChEBI" id="CHEBI:15378"/>
        <dbReference type="ChEBI" id="CHEBI:29985"/>
        <dbReference type="ChEBI" id="CHEBI:30616"/>
        <dbReference type="ChEBI" id="CHEBI:43474"/>
        <dbReference type="ChEBI" id="CHEBI:58359"/>
        <dbReference type="ChEBI" id="CHEBI:78520"/>
        <dbReference type="ChEBI" id="CHEBI:78521"/>
        <dbReference type="ChEBI" id="CHEBI:456216"/>
    </reaction>
</comment>
<dbReference type="GO" id="GO:0050566">
    <property type="term" value="F:asparaginyl-tRNA synthase (glutamine-hydrolyzing) activity"/>
    <property type="evidence" value="ECO:0007669"/>
    <property type="project" value="RHEA"/>
</dbReference>
<sequence>MLTATDVKKIAYLARLGIDEQDLTAYAHDLSNMLDLMTRMNELTTDGVTAMAHPLDQTQRLRADQITESDQRSHYQTIAPLVEDGLYLVPKVIE</sequence>
<reference evidence="3" key="1">
    <citation type="submission" date="2015-03" db="EMBL/GenBank/DDBJ databases">
        <title>Draft genome sequence of a novel methanotroph (Sn10-6) isolated from flooded ricefield rhizosphere in India.</title>
        <authorList>
            <person name="Pandit P.S."/>
            <person name="Pore S.D."/>
            <person name="Arora P."/>
            <person name="Kapse N.G."/>
            <person name="Dhakephalkar P.K."/>
            <person name="Rahalkar M.C."/>
        </authorList>
    </citation>
    <scope>NUCLEOTIDE SEQUENCE [LARGE SCALE GENOMIC DNA]</scope>
    <source>
        <strain evidence="3">Sn10-6</strain>
    </source>
</reference>
<dbReference type="AlphaFoldDB" id="A0A0F3IKQ6"/>
<dbReference type="NCBIfam" id="TIGR00135">
    <property type="entry name" value="gatC"/>
    <property type="match status" value="1"/>
</dbReference>
<dbReference type="EC" id="6.3.5.-" evidence="1"/>
<evidence type="ECO:0000256" key="1">
    <source>
        <dbReference type="HAMAP-Rule" id="MF_00122"/>
    </source>
</evidence>
<dbReference type="InterPro" id="IPR003837">
    <property type="entry name" value="GatC"/>
</dbReference>
<dbReference type="GO" id="GO:0050567">
    <property type="term" value="F:glutaminyl-tRNA synthase (glutamine-hydrolyzing) activity"/>
    <property type="evidence" value="ECO:0007669"/>
    <property type="project" value="UniProtKB-UniRule"/>
</dbReference>